<dbReference type="CDD" id="cd08547">
    <property type="entry name" value="Type_II_cohesin"/>
    <property type="match status" value="1"/>
</dbReference>
<name>A0A383BPZ7_9ZZZZ</name>
<evidence type="ECO:0008006" key="2">
    <source>
        <dbReference type="Google" id="ProtNLM"/>
    </source>
</evidence>
<dbReference type="InterPro" id="IPR008965">
    <property type="entry name" value="CBM2/CBM3_carb-bd_dom_sf"/>
</dbReference>
<reference evidence="1" key="1">
    <citation type="submission" date="2018-05" db="EMBL/GenBank/DDBJ databases">
        <authorList>
            <person name="Lanie J.A."/>
            <person name="Ng W.-L."/>
            <person name="Kazmierczak K.M."/>
            <person name="Andrzejewski T.M."/>
            <person name="Davidsen T.M."/>
            <person name="Wayne K.J."/>
            <person name="Tettelin H."/>
            <person name="Glass J.I."/>
            <person name="Rusch D."/>
            <person name="Podicherti R."/>
            <person name="Tsui H.-C.T."/>
            <person name="Winkler M.E."/>
        </authorList>
    </citation>
    <scope>NUCLEOTIDE SEQUENCE</scope>
</reference>
<dbReference type="SUPFAM" id="SSF49384">
    <property type="entry name" value="Carbohydrate-binding domain"/>
    <property type="match status" value="1"/>
</dbReference>
<dbReference type="GO" id="GO:0030246">
    <property type="term" value="F:carbohydrate binding"/>
    <property type="evidence" value="ECO:0007669"/>
    <property type="project" value="InterPro"/>
</dbReference>
<dbReference type="AlphaFoldDB" id="A0A383BPZ7"/>
<gene>
    <name evidence="1" type="ORF">METZ01_LOCUS475061</name>
</gene>
<dbReference type="EMBL" id="UINC01202415">
    <property type="protein sequence ID" value="SVE22207.1"/>
    <property type="molecule type" value="Genomic_DNA"/>
</dbReference>
<dbReference type="Gene3D" id="2.60.40.680">
    <property type="match status" value="1"/>
</dbReference>
<proteinExistence type="predicted"/>
<sequence>MCTRFRAAFLLVGFCLSSGANAGVNVGFTAQLGVPERIENLTVGQPISIPVRFQQMTEMKGAAVRFRYDPEVVAFVSFTAGSITPGAFGLPGQPSIRDDGFAVIEAGTTLLGAGVTVTTSGGLFGTFKFELIAELPDAGSPISVVRVEVNTSADPEDKDVLDTSAAPLRVLLVPVFRNAIFNVVVERKHDGAALAWNT</sequence>
<organism evidence="1">
    <name type="scientific">marine metagenome</name>
    <dbReference type="NCBI Taxonomy" id="408172"/>
    <lineage>
        <taxon>unclassified sequences</taxon>
        <taxon>metagenomes</taxon>
        <taxon>ecological metagenomes</taxon>
    </lineage>
</organism>
<feature type="non-terminal residue" evidence="1">
    <location>
        <position position="198"/>
    </location>
</feature>
<accession>A0A383BPZ7</accession>
<evidence type="ECO:0000313" key="1">
    <source>
        <dbReference type="EMBL" id="SVE22207.1"/>
    </source>
</evidence>
<protein>
    <recommendedName>
        <fullName evidence="2">Cohesin domain-containing protein</fullName>
    </recommendedName>
</protein>